<keyword evidence="5" id="KW-0963">Cytoplasm</keyword>
<dbReference type="InterPro" id="IPR000544">
    <property type="entry name" value="Octanoyltransferase"/>
</dbReference>
<accession>D5RSP0</accession>
<feature type="domain" description="BPL/LPL catalytic" evidence="6">
    <location>
        <begin position="58"/>
        <end position="241"/>
    </location>
</feature>
<dbReference type="EMBL" id="ADVL01000751">
    <property type="protein sequence ID" value="EFH09666.1"/>
    <property type="molecule type" value="Genomic_DNA"/>
</dbReference>
<gene>
    <name evidence="5 7" type="primary">lipB</name>
    <name evidence="7" type="ORF">HMPREF0731_4102</name>
</gene>
<keyword evidence="3 5" id="KW-0012">Acyltransferase</keyword>
<feature type="site" description="Lowers pKa of active site Cys" evidence="5">
    <location>
        <position position="169"/>
    </location>
</feature>
<keyword evidence="8" id="KW-1185">Reference proteome</keyword>
<evidence type="ECO:0000313" key="8">
    <source>
        <dbReference type="Proteomes" id="UP000005324"/>
    </source>
</evidence>
<evidence type="ECO:0000256" key="2">
    <source>
        <dbReference type="ARBA" id="ARBA00022679"/>
    </source>
</evidence>
<dbReference type="NCBIfam" id="NF010925">
    <property type="entry name" value="PRK14345.1"/>
    <property type="match status" value="1"/>
</dbReference>
<sequence>MDISPGCAISAGMTTQDLPALAETPAAPAPEWRVAEGLTDYPAALAEMRGRIEAIRAGQAAERIWLVEHPPTYTAGTSSTPEGLVDPRFPVFQAGRGGQWTYHGPGQRTAYVMLDLNRRHGPVPPRDIRAYVHGLEEWVIRALDRFNIRGERREGRVGIWVADGGREDKIAAIGVRVTRWVTWHGIAINLEPDLSHFAGIIPCGIRQHGVTSLWKLGVTATMEELDSALKGAWGEVFETPAPEDAPQDAVAEAALRGAV</sequence>
<keyword evidence="2 5" id="KW-0808">Transferase</keyword>
<dbReference type="InterPro" id="IPR020605">
    <property type="entry name" value="Octanoyltransferase_CS"/>
</dbReference>
<dbReference type="InterPro" id="IPR045864">
    <property type="entry name" value="aa-tRNA-synth_II/BPL/LPL"/>
</dbReference>
<dbReference type="InterPro" id="IPR004143">
    <property type="entry name" value="BPL_LPL_catalytic"/>
</dbReference>
<dbReference type="EC" id="2.3.1.181" evidence="5"/>
<dbReference type="PANTHER" id="PTHR10993:SF7">
    <property type="entry name" value="LIPOYLTRANSFERASE 2, MITOCHONDRIAL-RELATED"/>
    <property type="match status" value="1"/>
</dbReference>
<dbReference type="GO" id="GO:0009249">
    <property type="term" value="P:protein lipoylation"/>
    <property type="evidence" value="ECO:0007669"/>
    <property type="project" value="InterPro"/>
</dbReference>
<dbReference type="NCBIfam" id="TIGR00214">
    <property type="entry name" value="lipB"/>
    <property type="match status" value="1"/>
</dbReference>
<dbReference type="GO" id="GO:0005737">
    <property type="term" value="C:cytoplasm"/>
    <property type="evidence" value="ECO:0007669"/>
    <property type="project" value="UniProtKB-SubCell"/>
</dbReference>
<dbReference type="SUPFAM" id="SSF55681">
    <property type="entry name" value="Class II aaRS and biotin synthetases"/>
    <property type="match status" value="1"/>
</dbReference>
<feature type="binding site" evidence="5">
    <location>
        <begin position="172"/>
        <end position="174"/>
    </location>
    <ligand>
        <name>substrate</name>
    </ligand>
</feature>
<comment type="miscellaneous">
    <text evidence="5">In the reaction, the free carboxyl group of octanoic acid is attached via an amide linkage to the epsilon-amino group of a specific lysine residue of lipoyl domains of lipoate-dependent enzymes.</text>
</comment>
<dbReference type="Proteomes" id="UP000005324">
    <property type="component" value="Unassembled WGS sequence"/>
</dbReference>
<evidence type="ECO:0000313" key="7">
    <source>
        <dbReference type="EMBL" id="EFH09666.1"/>
    </source>
</evidence>
<evidence type="ECO:0000256" key="5">
    <source>
        <dbReference type="HAMAP-Rule" id="MF_00013"/>
    </source>
</evidence>
<comment type="catalytic activity">
    <reaction evidence="5">
        <text>octanoyl-[ACP] + L-lysyl-[protein] = N(6)-octanoyl-L-lysyl-[protein] + holo-[ACP] + H(+)</text>
        <dbReference type="Rhea" id="RHEA:17665"/>
        <dbReference type="Rhea" id="RHEA-COMP:9636"/>
        <dbReference type="Rhea" id="RHEA-COMP:9685"/>
        <dbReference type="Rhea" id="RHEA-COMP:9752"/>
        <dbReference type="Rhea" id="RHEA-COMP:9928"/>
        <dbReference type="ChEBI" id="CHEBI:15378"/>
        <dbReference type="ChEBI" id="CHEBI:29969"/>
        <dbReference type="ChEBI" id="CHEBI:64479"/>
        <dbReference type="ChEBI" id="CHEBI:78463"/>
        <dbReference type="ChEBI" id="CHEBI:78809"/>
        <dbReference type="EC" id="2.3.1.181"/>
    </reaction>
</comment>
<proteinExistence type="inferred from homology"/>
<comment type="similarity">
    <text evidence="5">Belongs to the LipB family.</text>
</comment>
<feature type="active site" description="Acyl-thioester intermediate" evidence="5">
    <location>
        <position position="203"/>
    </location>
</feature>
<dbReference type="Gene3D" id="3.30.930.10">
    <property type="entry name" value="Bira Bifunctional Protein, Domain 2"/>
    <property type="match status" value="1"/>
</dbReference>
<comment type="subcellular location">
    <subcellularLocation>
        <location evidence="5">Cytoplasm</location>
    </subcellularLocation>
</comment>
<protein>
    <recommendedName>
        <fullName evidence="5">Octanoyltransferase</fullName>
        <ecNumber evidence="5">2.3.1.181</ecNumber>
    </recommendedName>
    <alternativeName>
        <fullName evidence="5">Lipoate-protein ligase B</fullName>
    </alternativeName>
    <alternativeName>
        <fullName evidence="5">Lipoyl/octanoyl transferase</fullName>
    </alternativeName>
    <alternativeName>
        <fullName evidence="5">Octanoyl-[acyl-carrier-protein]-protein N-octanoyltransferase</fullName>
    </alternativeName>
</protein>
<evidence type="ECO:0000256" key="3">
    <source>
        <dbReference type="ARBA" id="ARBA00023315"/>
    </source>
</evidence>
<feature type="binding site" evidence="5">
    <location>
        <begin position="185"/>
        <end position="187"/>
    </location>
    <ligand>
        <name>substrate</name>
    </ligand>
</feature>
<dbReference type="UniPathway" id="UPA00538">
    <property type="reaction ID" value="UER00592"/>
</dbReference>
<comment type="function">
    <text evidence="4 5">Catalyzes the transfer of endogenously produced octanoic acid from octanoyl-acyl-carrier-protein onto the lipoyl domains of lipoate-dependent enzymes. Lipoyl-ACP can also act as a substrate although octanoyl-ACP is likely to be the physiological substrate.</text>
</comment>
<evidence type="ECO:0000259" key="6">
    <source>
        <dbReference type="PROSITE" id="PS51733"/>
    </source>
</evidence>
<comment type="caution">
    <text evidence="7">The sequence shown here is derived from an EMBL/GenBank/DDBJ whole genome shotgun (WGS) entry which is preliminary data.</text>
</comment>
<dbReference type="AlphaFoldDB" id="D5RSP0"/>
<organism evidence="7 8">
    <name type="scientific">Pseudoroseomonas cervicalis ATCC 49957</name>
    <dbReference type="NCBI Taxonomy" id="525371"/>
    <lineage>
        <taxon>Bacteria</taxon>
        <taxon>Pseudomonadati</taxon>
        <taxon>Pseudomonadota</taxon>
        <taxon>Alphaproteobacteria</taxon>
        <taxon>Acetobacterales</taxon>
        <taxon>Roseomonadaceae</taxon>
        <taxon>Roseomonas</taxon>
    </lineage>
</organism>
<dbReference type="GO" id="GO:0033819">
    <property type="term" value="F:lipoyl(octanoyl) transferase activity"/>
    <property type="evidence" value="ECO:0007669"/>
    <property type="project" value="UniProtKB-EC"/>
</dbReference>
<dbReference type="PANTHER" id="PTHR10993">
    <property type="entry name" value="OCTANOYLTRANSFERASE"/>
    <property type="match status" value="1"/>
</dbReference>
<dbReference type="PROSITE" id="PS01313">
    <property type="entry name" value="LIPB"/>
    <property type="match status" value="1"/>
</dbReference>
<reference evidence="7 8" key="1">
    <citation type="submission" date="2010-04" db="EMBL/GenBank/DDBJ databases">
        <authorList>
            <person name="Qin X."/>
            <person name="Bachman B."/>
            <person name="Battles P."/>
            <person name="Bell A."/>
            <person name="Bess C."/>
            <person name="Bickham C."/>
            <person name="Chaboub L."/>
            <person name="Chen D."/>
            <person name="Coyle M."/>
            <person name="Deiros D.R."/>
            <person name="Dinh H."/>
            <person name="Forbes L."/>
            <person name="Fowler G."/>
            <person name="Francisco L."/>
            <person name="Fu Q."/>
            <person name="Gubbala S."/>
            <person name="Hale W."/>
            <person name="Han Y."/>
            <person name="Hemphill L."/>
            <person name="Highlander S.K."/>
            <person name="Hirani K."/>
            <person name="Hogues M."/>
            <person name="Jackson L."/>
            <person name="Jakkamsetti A."/>
            <person name="Javaid M."/>
            <person name="Jiang H."/>
            <person name="Korchina V."/>
            <person name="Kovar C."/>
            <person name="Lara F."/>
            <person name="Lee S."/>
            <person name="Mata R."/>
            <person name="Mathew T."/>
            <person name="Moen C."/>
            <person name="Morales K."/>
            <person name="Munidasa M."/>
            <person name="Nazareth L."/>
            <person name="Ngo R."/>
            <person name="Nguyen L."/>
            <person name="Okwuonu G."/>
            <person name="Ongeri F."/>
            <person name="Patil S."/>
            <person name="Petrosino J."/>
            <person name="Pham C."/>
            <person name="Pham P."/>
            <person name="Pu L.-L."/>
            <person name="Puazo M."/>
            <person name="Raj R."/>
            <person name="Reid J."/>
            <person name="Rouhana J."/>
            <person name="Saada N."/>
            <person name="Shang Y."/>
            <person name="Simmons D."/>
            <person name="Thornton R."/>
            <person name="Warren J."/>
            <person name="Weissenberger G."/>
            <person name="Zhang J."/>
            <person name="Zhang L."/>
            <person name="Zhou C."/>
            <person name="Zhu D."/>
            <person name="Muzny D."/>
            <person name="Worley K."/>
            <person name="Gibbs R."/>
        </authorList>
    </citation>
    <scope>NUCLEOTIDE SEQUENCE [LARGE SCALE GENOMIC DNA]</scope>
    <source>
        <strain evidence="7 8">ATCC 49957</strain>
    </source>
</reference>
<feature type="binding site" evidence="5">
    <location>
        <begin position="96"/>
        <end position="103"/>
    </location>
    <ligand>
        <name>substrate</name>
    </ligand>
</feature>
<dbReference type="HAMAP" id="MF_00013">
    <property type="entry name" value="LipB"/>
    <property type="match status" value="1"/>
</dbReference>
<dbReference type="CDD" id="cd16444">
    <property type="entry name" value="LipB"/>
    <property type="match status" value="1"/>
</dbReference>
<comment type="pathway">
    <text evidence="1 5">Protein modification; protein lipoylation via endogenous pathway; protein N(6)-(lipoyl)lysine from octanoyl-[acyl-carrier-protein]: step 1/2.</text>
</comment>
<dbReference type="PROSITE" id="PS51733">
    <property type="entry name" value="BPL_LPL_CATALYTIC"/>
    <property type="match status" value="1"/>
</dbReference>
<dbReference type="NCBIfam" id="NF010921">
    <property type="entry name" value="PRK14341.1"/>
    <property type="match status" value="1"/>
</dbReference>
<dbReference type="HOGENOM" id="CLU_035168_3_0_5"/>
<name>D5RSP0_9PROT</name>
<evidence type="ECO:0000256" key="1">
    <source>
        <dbReference type="ARBA" id="ARBA00004821"/>
    </source>
</evidence>
<evidence type="ECO:0000256" key="4">
    <source>
        <dbReference type="ARBA" id="ARBA00024732"/>
    </source>
</evidence>
<dbReference type="Pfam" id="PF21948">
    <property type="entry name" value="LplA-B_cat"/>
    <property type="match status" value="1"/>
</dbReference>